<comment type="caution">
    <text evidence="3">The sequence shown here is derived from an EMBL/GenBank/DDBJ whole genome shotgun (WGS) entry which is preliminary data.</text>
</comment>
<keyword evidence="2" id="KW-0732">Signal</keyword>
<feature type="signal peptide" evidence="2">
    <location>
        <begin position="1"/>
        <end position="21"/>
    </location>
</feature>
<evidence type="ECO:0000313" key="4">
    <source>
        <dbReference type="Proteomes" id="UP000824076"/>
    </source>
</evidence>
<dbReference type="SMART" id="SM00028">
    <property type="entry name" value="TPR"/>
    <property type="match status" value="4"/>
</dbReference>
<sequence length="561" mass="64290">MKFKFILSLALCAGTAFYGNADGYLDGVEYYQVGQDENAEIVLTDNLDKPETDKAVAYYYLGNIALHKGDLAQAEKYFDLGIQTNPEYAFNYIGKGAIVLKKGVGVKDAEKQAKEFFKQAEKIDKKDAKVKVDIARVYYDIDSVLYKKELNDYLKDARKKNEKEASIYIFEGDMYADQKDYGKSAGRYDMAILFDNNRPVAYVKYANTYFHIAPDMAISRLKEIADRQPNSLLAQRELAEKYYENNQWTMAAEQYQKVIDNPNHFPSDEVRYVVLLYFGERYQESMDLARQLAAENHSPFLMKRMLFLNAAALENYPEAETLAKDFFTMQETDINTFTANDYTTYGNVLLELEKADDAAVAYENALKVSPEKKEILKDLSNAYSIAASVDKNPALYQKSAEAFQKFIDSGEYEKDYELNDLYILTGRYQNVIATAQDSIAKTDAYKKGVETIDLVLSKATKDYRLSLRKARIIRLYYGVEVFSKDAVDAYLLTEEIVNSDTDIAPEQKQSVLNEIYTYVGSYYLVQMQDTPTAKVYFEKAYEITPEGPQKEQLRNYIDNLK</sequence>
<dbReference type="AlphaFoldDB" id="A0A9D1LGS8"/>
<evidence type="ECO:0000256" key="2">
    <source>
        <dbReference type="SAM" id="SignalP"/>
    </source>
</evidence>
<dbReference type="PANTHER" id="PTHR12558:SF13">
    <property type="entry name" value="CELL DIVISION CYCLE PROTEIN 27 HOMOLOG"/>
    <property type="match status" value="1"/>
</dbReference>
<dbReference type="Pfam" id="PF13432">
    <property type="entry name" value="TPR_16"/>
    <property type="match status" value="1"/>
</dbReference>
<feature type="repeat" description="TPR" evidence="1">
    <location>
        <begin position="339"/>
        <end position="372"/>
    </location>
</feature>
<accession>A0A9D1LGS8</accession>
<dbReference type="SUPFAM" id="SSF48452">
    <property type="entry name" value="TPR-like"/>
    <property type="match status" value="3"/>
</dbReference>
<dbReference type="EMBL" id="DVMS01000015">
    <property type="protein sequence ID" value="HIU38142.1"/>
    <property type="molecule type" value="Genomic_DNA"/>
</dbReference>
<evidence type="ECO:0000313" key="3">
    <source>
        <dbReference type="EMBL" id="HIU38142.1"/>
    </source>
</evidence>
<dbReference type="Gene3D" id="1.25.40.10">
    <property type="entry name" value="Tetratricopeptide repeat domain"/>
    <property type="match status" value="3"/>
</dbReference>
<keyword evidence="1" id="KW-0802">TPR repeat</keyword>
<gene>
    <name evidence="3" type="ORF">IAD18_00555</name>
</gene>
<reference evidence="3" key="2">
    <citation type="journal article" date="2021" name="PeerJ">
        <title>Extensive microbial diversity within the chicken gut microbiome revealed by metagenomics and culture.</title>
        <authorList>
            <person name="Gilroy R."/>
            <person name="Ravi A."/>
            <person name="Getino M."/>
            <person name="Pursley I."/>
            <person name="Horton D.L."/>
            <person name="Alikhan N.F."/>
            <person name="Baker D."/>
            <person name="Gharbi K."/>
            <person name="Hall N."/>
            <person name="Watson M."/>
            <person name="Adriaenssens E.M."/>
            <person name="Foster-Nyarko E."/>
            <person name="Jarju S."/>
            <person name="Secka A."/>
            <person name="Antonio M."/>
            <person name="Oren A."/>
            <person name="Chaudhuri R.R."/>
            <person name="La Ragione R."/>
            <person name="Hildebrand F."/>
            <person name="Pallen M.J."/>
        </authorList>
    </citation>
    <scope>NUCLEOTIDE SEQUENCE</scope>
    <source>
        <strain evidence="3">17073</strain>
    </source>
</reference>
<organism evidence="3 4">
    <name type="scientific">Candidatus Limisoma intestinavium</name>
    <dbReference type="NCBI Taxonomy" id="2840856"/>
    <lineage>
        <taxon>Bacteria</taxon>
        <taxon>Pseudomonadati</taxon>
        <taxon>Bacteroidota</taxon>
        <taxon>Bacteroidia</taxon>
        <taxon>Bacteroidales</taxon>
        <taxon>Candidatus Limisoma</taxon>
    </lineage>
</organism>
<dbReference type="PANTHER" id="PTHR12558">
    <property type="entry name" value="CELL DIVISION CYCLE 16,23,27"/>
    <property type="match status" value="1"/>
</dbReference>
<proteinExistence type="predicted"/>
<name>A0A9D1LGS8_9BACT</name>
<reference evidence="3" key="1">
    <citation type="submission" date="2020-10" db="EMBL/GenBank/DDBJ databases">
        <authorList>
            <person name="Gilroy R."/>
        </authorList>
    </citation>
    <scope>NUCLEOTIDE SEQUENCE</scope>
    <source>
        <strain evidence="3">17073</strain>
    </source>
</reference>
<dbReference type="Proteomes" id="UP000824076">
    <property type="component" value="Unassembled WGS sequence"/>
</dbReference>
<feature type="chain" id="PRO_5039579268" evidence="2">
    <location>
        <begin position="22"/>
        <end position="561"/>
    </location>
</feature>
<evidence type="ECO:0000256" key="1">
    <source>
        <dbReference type="PROSITE-ProRule" id="PRU00339"/>
    </source>
</evidence>
<dbReference type="InterPro" id="IPR019734">
    <property type="entry name" value="TPR_rpt"/>
</dbReference>
<protein>
    <submittedName>
        <fullName evidence="3">Tetratricopeptide repeat protein</fullName>
    </submittedName>
</protein>
<feature type="repeat" description="TPR" evidence="1">
    <location>
        <begin position="55"/>
        <end position="88"/>
    </location>
</feature>
<dbReference type="PROSITE" id="PS50005">
    <property type="entry name" value="TPR"/>
    <property type="match status" value="2"/>
</dbReference>
<dbReference type="InterPro" id="IPR011990">
    <property type="entry name" value="TPR-like_helical_dom_sf"/>
</dbReference>